<gene>
    <name evidence="4" type="ORF">EV675_1128</name>
</gene>
<dbReference type="Gene3D" id="1.25.40.10">
    <property type="entry name" value="Tetratricopeptide repeat domain"/>
    <property type="match status" value="3"/>
</dbReference>
<evidence type="ECO:0000313" key="5">
    <source>
        <dbReference type="Proteomes" id="UP000292445"/>
    </source>
</evidence>
<proteinExistence type="predicted"/>
<protein>
    <submittedName>
        <fullName evidence="4">Tetratricopeptide repeat protein</fullName>
    </submittedName>
</protein>
<dbReference type="InterPro" id="IPR011990">
    <property type="entry name" value="TPR-like_helical_dom_sf"/>
</dbReference>
<keyword evidence="2" id="KW-0802">TPR repeat</keyword>
<sequence length="442" mass="46981">MRCLLSSCLLLACMSVAAPVRAASEADWEVSYGSAVRQYAAGNYVQAEQEARRALALARVAGGRKEPFVASSLNALALAQQAQGRGEEAAGLLRQALALSEQALGAHPNTATLALNLGKALDVLGRADAALVPYERALAIADARQDDEAMLPLRAQALSALARAHAGLGHADEARAYDRRLDADAVALPLADQADALERRARASVASGNAAAARGAFEQALALRGQTPGPVSHAWTRTAIALADLLDGQGLHEPSATWRRRIVEHLERDDPHSLALAAQLNELAMGELARKAYGPARELLARALPIVEARTGPGSLDTARVVANQALVLEAQGDPGQAQPLHARALEIYREQGEVPEALLGQARALNYLAAHVYRQRRFGQAEPMFLEALGLADRAVGSEDVRLLPLLLNLEALYRSQGRMAEAGRYGERAARLRSLAQGEP</sequence>
<dbReference type="InterPro" id="IPR019734">
    <property type="entry name" value="TPR_rpt"/>
</dbReference>
<dbReference type="AlphaFoldDB" id="A0A4Q7NJ82"/>
<dbReference type="PANTHER" id="PTHR45641:SF19">
    <property type="entry name" value="NEPHROCYSTIN-3"/>
    <property type="match status" value="1"/>
</dbReference>
<dbReference type="EMBL" id="SGXC01000001">
    <property type="protein sequence ID" value="RZS85105.1"/>
    <property type="molecule type" value="Genomic_DNA"/>
</dbReference>
<feature type="chain" id="PRO_5020354652" evidence="3">
    <location>
        <begin position="23"/>
        <end position="442"/>
    </location>
</feature>
<feature type="signal peptide" evidence="3">
    <location>
        <begin position="1"/>
        <end position="22"/>
    </location>
</feature>
<keyword evidence="5" id="KW-1185">Reference proteome</keyword>
<dbReference type="SMART" id="SM00028">
    <property type="entry name" value="TPR"/>
    <property type="match status" value="5"/>
</dbReference>
<reference evidence="4 5" key="1">
    <citation type="submission" date="2019-02" db="EMBL/GenBank/DDBJ databases">
        <title>Genomic Encyclopedia of Type Strains, Phase IV (KMG-IV): sequencing the most valuable type-strain genomes for metagenomic binning, comparative biology and taxonomic classification.</title>
        <authorList>
            <person name="Goeker M."/>
        </authorList>
    </citation>
    <scope>NUCLEOTIDE SEQUENCE [LARGE SCALE GENOMIC DNA]</scope>
    <source>
        <strain evidence="4 5">K24</strain>
    </source>
</reference>
<dbReference type="SUPFAM" id="SSF48452">
    <property type="entry name" value="TPR-like"/>
    <property type="match status" value="3"/>
</dbReference>
<keyword evidence="1" id="KW-0677">Repeat</keyword>
<accession>A0A4Q7NJ82</accession>
<name>A0A4Q7NJ82_9BURK</name>
<keyword evidence="3" id="KW-0732">Signal</keyword>
<comment type="caution">
    <text evidence="4">The sequence shown here is derived from an EMBL/GenBank/DDBJ whole genome shotgun (WGS) entry which is preliminary data.</text>
</comment>
<dbReference type="PANTHER" id="PTHR45641">
    <property type="entry name" value="TETRATRICOPEPTIDE REPEAT PROTEIN (AFU_ORTHOLOGUE AFUA_6G03870)"/>
    <property type="match status" value="1"/>
</dbReference>
<evidence type="ECO:0000256" key="3">
    <source>
        <dbReference type="SAM" id="SignalP"/>
    </source>
</evidence>
<dbReference type="RefSeq" id="WP_165404450.1">
    <property type="nucleotide sequence ID" value="NZ_SGXC01000001.1"/>
</dbReference>
<evidence type="ECO:0000256" key="2">
    <source>
        <dbReference type="ARBA" id="ARBA00022803"/>
    </source>
</evidence>
<evidence type="ECO:0000313" key="4">
    <source>
        <dbReference type="EMBL" id="RZS85105.1"/>
    </source>
</evidence>
<dbReference type="Pfam" id="PF13424">
    <property type="entry name" value="TPR_12"/>
    <property type="match status" value="3"/>
</dbReference>
<organism evidence="4 5">
    <name type="scientific">Pigmentiphaga kullae</name>
    <dbReference type="NCBI Taxonomy" id="151784"/>
    <lineage>
        <taxon>Bacteria</taxon>
        <taxon>Pseudomonadati</taxon>
        <taxon>Pseudomonadota</taxon>
        <taxon>Betaproteobacteria</taxon>
        <taxon>Burkholderiales</taxon>
        <taxon>Alcaligenaceae</taxon>
        <taxon>Pigmentiphaga</taxon>
    </lineage>
</organism>
<evidence type="ECO:0000256" key="1">
    <source>
        <dbReference type="ARBA" id="ARBA00022737"/>
    </source>
</evidence>
<dbReference type="Proteomes" id="UP000292445">
    <property type="component" value="Unassembled WGS sequence"/>
</dbReference>